<keyword evidence="1" id="KW-1133">Transmembrane helix</keyword>
<evidence type="ECO:0000313" key="3">
    <source>
        <dbReference type="Proteomes" id="UP001056716"/>
    </source>
</evidence>
<keyword evidence="1" id="KW-0472">Membrane</keyword>
<dbReference type="InterPro" id="IPR021330">
    <property type="entry name" value="DUF2939"/>
</dbReference>
<sequence>MNKKIIWTVIGLIFCALAYFYVSPYIVLNNIKNAAQAGDSKKVSQYIDYPSVRQSLKDQINTDMLQDMRDEQDHFSGWGQMLASTLLDKIVDVVVTPEGMTMVLQGQGLKEVDQDKSQETADVKRQDKPEYKAGYTSWLNFEVQIQAPESSKVFKVMMVRDGLSWKVHKIIVPLR</sequence>
<dbReference type="Pfam" id="PF11159">
    <property type="entry name" value="DUF2939"/>
    <property type="match status" value="1"/>
</dbReference>
<accession>A0AAE9LS74</accession>
<organism evidence="2 3">
    <name type="scientific">Acinetobacter tibetensis</name>
    <dbReference type="NCBI Taxonomy" id="2943497"/>
    <lineage>
        <taxon>Bacteria</taxon>
        <taxon>Pseudomonadati</taxon>
        <taxon>Pseudomonadota</taxon>
        <taxon>Gammaproteobacteria</taxon>
        <taxon>Moraxellales</taxon>
        <taxon>Moraxellaceae</taxon>
        <taxon>Acinetobacter</taxon>
    </lineage>
</organism>
<evidence type="ECO:0000256" key="1">
    <source>
        <dbReference type="SAM" id="Phobius"/>
    </source>
</evidence>
<keyword evidence="3" id="KW-1185">Reference proteome</keyword>
<evidence type="ECO:0000313" key="2">
    <source>
        <dbReference type="EMBL" id="USE83728.1"/>
    </source>
</evidence>
<dbReference type="Proteomes" id="UP001056716">
    <property type="component" value="Chromosome"/>
</dbReference>
<dbReference type="KEGG" id="atz:M5E07_02465"/>
<protein>
    <submittedName>
        <fullName evidence="2">DUF2939 domain-containing protein</fullName>
    </submittedName>
</protein>
<proteinExistence type="predicted"/>
<dbReference type="EMBL" id="CP098732">
    <property type="protein sequence ID" value="USE83728.1"/>
    <property type="molecule type" value="Genomic_DNA"/>
</dbReference>
<name>A0AAE9LS74_9GAMM</name>
<dbReference type="AlphaFoldDB" id="A0AAE9LS74"/>
<gene>
    <name evidence="2" type="ORF">M5E07_02465</name>
</gene>
<reference evidence="2" key="1">
    <citation type="submission" date="2022-06" db="EMBL/GenBank/DDBJ databases">
        <title>Isolation, identification and characterization of iprodione-degrading strains in Lhasa, Tibet.</title>
        <authorList>
            <person name="Pan H."/>
        </authorList>
    </citation>
    <scope>NUCLEOTIDE SEQUENCE</scope>
    <source>
        <strain evidence="2">Y-23</strain>
    </source>
</reference>
<feature type="transmembrane region" description="Helical" evidence="1">
    <location>
        <begin position="6"/>
        <end position="28"/>
    </location>
</feature>
<dbReference type="RefSeq" id="WP_252221538.1">
    <property type="nucleotide sequence ID" value="NZ_CP098732.1"/>
</dbReference>
<keyword evidence="1" id="KW-0812">Transmembrane</keyword>